<feature type="domain" description="HTH araC/xylS-type" evidence="5">
    <location>
        <begin position="256"/>
        <end position="360"/>
    </location>
</feature>
<evidence type="ECO:0000256" key="4">
    <source>
        <dbReference type="SAM" id="Phobius"/>
    </source>
</evidence>
<feature type="transmembrane region" description="Helical" evidence="4">
    <location>
        <begin position="100"/>
        <end position="119"/>
    </location>
</feature>
<dbReference type="OrthoDB" id="5492415at2"/>
<dbReference type="Gene3D" id="1.10.10.60">
    <property type="entry name" value="Homeodomain-like"/>
    <property type="match status" value="2"/>
</dbReference>
<keyword evidence="3" id="KW-0804">Transcription</keyword>
<evidence type="ECO:0000256" key="3">
    <source>
        <dbReference type="ARBA" id="ARBA00023163"/>
    </source>
</evidence>
<keyword evidence="4" id="KW-1133">Transmembrane helix</keyword>
<dbReference type="EMBL" id="VATY01000001">
    <property type="protein sequence ID" value="TMM58004.1"/>
    <property type="molecule type" value="Genomic_DNA"/>
</dbReference>
<feature type="transmembrane region" description="Helical" evidence="4">
    <location>
        <begin position="76"/>
        <end position="93"/>
    </location>
</feature>
<dbReference type="PROSITE" id="PS00041">
    <property type="entry name" value="HTH_ARAC_FAMILY_1"/>
    <property type="match status" value="1"/>
</dbReference>
<keyword evidence="2" id="KW-0238">DNA-binding</keyword>
<feature type="transmembrane region" description="Helical" evidence="4">
    <location>
        <begin position="125"/>
        <end position="145"/>
    </location>
</feature>
<reference evidence="6 7" key="1">
    <citation type="submission" date="2019-05" db="EMBL/GenBank/DDBJ databases">
        <authorList>
            <person name="Zhang J.-Y."/>
            <person name="Feg X."/>
            <person name="Du Z.-J."/>
        </authorList>
    </citation>
    <scope>NUCLEOTIDE SEQUENCE [LARGE SCALE GENOMIC DNA]</scope>
    <source>
        <strain evidence="6 7">RZ26</strain>
    </source>
</reference>
<keyword evidence="1" id="KW-0805">Transcription regulation</keyword>
<dbReference type="InterPro" id="IPR009057">
    <property type="entry name" value="Homeodomain-like_sf"/>
</dbReference>
<feature type="transmembrane region" description="Helical" evidence="4">
    <location>
        <begin position="38"/>
        <end position="56"/>
    </location>
</feature>
<protein>
    <submittedName>
        <fullName evidence="6">Helix-turn-helix transcriptional regulator</fullName>
    </submittedName>
</protein>
<dbReference type="AlphaFoldDB" id="A0A5S3QJK7"/>
<name>A0A5S3QJK7_9FLAO</name>
<evidence type="ECO:0000256" key="1">
    <source>
        <dbReference type="ARBA" id="ARBA00023015"/>
    </source>
</evidence>
<sequence length="364" mass="42070">MENKIVFISSLGKIAFFLMLIFSVFLLTVKSTKKSSNYILGLMLLLVAFDLSGFFIGECFEEHLILNSIKTASALLQMPLFLCYVLSVCFSNFRFKPIHLLHIVLFVTFLIIFKIASLSSSSLKLYGVIVELQWFAYMIAVFVSLKRYNRIQLENTSQSNSRAYQWLFQFAVLSCVAHSFVLMKSCLQYVNLEHLILDLNIVISISTLVITTWFVLKALYHPQLFTGIETNLRPVKSSLRRGDSSLNQTLLKGEIERLQAFMKNEKPYLDFELTLQKLATQFDMPEKELSILINHHMGKHFFDFINEYRIEEAKTILANPNEKHQTILEVLYHVGFNSKSSFYTSFKKLTGKTPTVFRKEQLAH</sequence>
<dbReference type="SMART" id="SM00342">
    <property type="entry name" value="HTH_ARAC"/>
    <property type="match status" value="1"/>
</dbReference>
<evidence type="ECO:0000313" key="7">
    <source>
        <dbReference type="Proteomes" id="UP000310314"/>
    </source>
</evidence>
<dbReference type="PANTHER" id="PTHR43280:SF29">
    <property type="entry name" value="ARAC-FAMILY TRANSCRIPTIONAL REGULATOR"/>
    <property type="match status" value="1"/>
</dbReference>
<feature type="transmembrane region" description="Helical" evidence="4">
    <location>
        <begin position="195"/>
        <end position="216"/>
    </location>
</feature>
<dbReference type="GO" id="GO:0003700">
    <property type="term" value="F:DNA-binding transcription factor activity"/>
    <property type="evidence" value="ECO:0007669"/>
    <property type="project" value="InterPro"/>
</dbReference>
<accession>A0A5S3QJK7</accession>
<dbReference type="InterPro" id="IPR018060">
    <property type="entry name" value="HTH_AraC"/>
</dbReference>
<keyword evidence="7" id="KW-1185">Reference proteome</keyword>
<dbReference type="InterPro" id="IPR018062">
    <property type="entry name" value="HTH_AraC-typ_CS"/>
</dbReference>
<dbReference type="PROSITE" id="PS01124">
    <property type="entry name" value="HTH_ARAC_FAMILY_2"/>
    <property type="match status" value="1"/>
</dbReference>
<comment type="caution">
    <text evidence="6">The sequence shown here is derived from an EMBL/GenBank/DDBJ whole genome shotgun (WGS) entry which is preliminary data.</text>
</comment>
<dbReference type="Proteomes" id="UP000310314">
    <property type="component" value="Unassembled WGS sequence"/>
</dbReference>
<dbReference type="RefSeq" id="WP_138655936.1">
    <property type="nucleotide sequence ID" value="NZ_VATY01000001.1"/>
</dbReference>
<keyword evidence="4" id="KW-0812">Transmembrane</keyword>
<keyword evidence="4" id="KW-0472">Membrane</keyword>
<gene>
    <name evidence="6" type="ORF">FEE95_00830</name>
</gene>
<proteinExistence type="predicted"/>
<evidence type="ECO:0000259" key="5">
    <source>
        <dbReference type="PROSITE" id="PS01124"/>
    </source>
</evidence>
<feature type="transmembrane region" description="Helical" evidence="4">
    <location>
        <begin position="6"/>
        <end position="26"/>
    </location>
</feature>
<dbReference type="PANTHER" id="PTHR43280">
    <property type="entry name" value="ARAC-FAMILY TRANSCRIPTIONAL REGULATOR"/>
    <property type="match status" value="1"/>
</dbReference>
<evidence type="ECO:0000313" key="6">
    <source>
        <dbReference type="EMBL" id="TMM58004.1"/>
    </source>
</evidence>
<feature type="transmembrane region" description="Helical" evidence="4">
    <location>
        <begin position="166"/>
        <end position="183"/>
    </location>
</feature>
<dbReference type="Pfam" id="PF12833">
    <property type="entry name" value="HTH_18"/>
    <property type="match status" value="1"/>
</dbReference>
<organism evidence="6 7">
    <name type="scientific">Maribacter algarum</name>
    <name type="common">ex Zhang et al. 2020</name>
    <dbReference type="NCBI Taxonomy" id="2578118"/>
    <lineage>
        <taxon>Bacteria</taxon>
        <taxon>Pseudomonadati</taxon>
        <taxon>Bacteroidota</taxon>
        <taxon>Flavobacteriia</taxon>
        <taxon>Flavobacteriales</taxon>
        <taxon>Flavobacteriaceae</taxon>
        <taxon>Maribacter</taxon>
    </lineage>
</organism>
<dbReference type="SUPFAM" id="SSF46689">
    <property type="entry name" value="Homeodomain-like"/>
    <property type="match status" value="1"/>
</dbReference>
<dbReference type="GO" id="GO:0043565">
    <property type="term" value="F:sequence-specific DNA binding"/>
    <property type="evidence" value="ECO:0007669"/>
    <property type="project" value="InterPro"/>
</dbReference>
<evidence type="ECO:0000256" key="2">
    <source>
        <dbReference type="ARBA" id="ARBA00023125"/>
    </source>
</evidence>